<reference evidence="1" key="2">
    <citation type="submission" date="2020-09" db="EMBL/GenBank/DDBJ databases">
        <authorList>
            <person name="Sun Q."/>
            <person name="Zhou Y."/>
        </authorList>
    </citation>
    <scope>NUCLEOTIDE SEQUENCE</scope>
    <source>
        <strain evidence="1">CGMCC 1.15880</strain>
    </source>
</reference>
<organism evidence="1 2">
    <name type="scientific">Neptunicoccus cionae</name>
    <dbReference type="NCBI Taxonomy" id="2035344"/>
    <lineage>
        <taxon>Bacteria</taxon>
        <taxon>Pseudomonadati</taxon>
        <taxon>Pseudomonadota</taxon>
        <taxon>Alphaproteobacteria</taxon>
        <taxon>Rhodobacterales</taxon>
        <taxon>Paracoccaceae</taxon>
        <taxon>Neptunicoccus</taxon>
    </lineage>
</organism>
<sequence length="54" mass="5847">MGLDLNIAVRRGKSVKQGTYLPQIARISGSESERGFGFHDSQSDSHLNIGVKTS</sequence>
<keyword evidence="2" id="KW-1185">Reference proteome</keyword>
<reference evidence="1" key="1">
    <citation type="journal article" date="2014" name="Int. J. Syst. Evol. Microbiol.">
        <title>Complete genome sequence of Corynebacterium casei LMG S-19264T (=DSM 44701T), isolated from a smear-ripened cheese.</title>
        <authorList>
            <consortium name="US DOE Joint Genome Institute (JGI-PGF)"/>
            <person name="Walter F."/>
            <person name="Albersmeier A."/>
            <person name="Kalinowski J."/>
            <person name="Ruckert C."/>
        </authorList>
    </citation>
    <scope>NUCLEOTIDE SEQUENCE</scope>
    <source>
        <strain evidence="1">CGMCC 1.15880</strain>
    </source>
</reference>
<name>A0A916VT92_9RHOB</name>
<proteinExistence type="predicted"/>
<protein>
    <submittedName>
        <fullName evidence="1">Uncharacterized protein</fullName>
    </submittedName>
</protein>
<gene>
    <name evidence="1" type="ORF">GCM10011498_34890</name>
</gene>
<dbReference type="Proteomes" id="UP000628017">
    <property type="component" value="Unassembled WGS sequence"/>
</dbReference>
<dbReference type="EMBL" id="BMKA01000008">
    <property type="protein sequence ID" value="GGA30760.1"/>
    <property type="molecule type" value="Genomic_DNA"/>
</dbReference>
<evidence type="ECO:0000313" key="2">
    <source>
        <dbReference type="Proteomes" id="UP000628017"/>
    </source>
</evidence>
<dbReference type="AlphaFoldDB" id="A0A916VT92"/>
<evidence type="ECO:0000313" key="1">
    <source>
        <dbReference type="EMBL" id="GGA30760.1"/>
    </source>
</evidence>
<accession>A0A916VT92</accession>
<comment type="caution">
    <text evidence="1">The sequence shown here is derived from an EMBL/GenBank/DDBJ whole genome shotgun (WGS) entry which is preliminary data.</text>
</comment>